<name>A0A0J1B8B9_RHOIS</name>
<dbReference type="EMBL" id="LECT01000042">
    <property type="protein sequence ID" value="KLU02967.1"/>
    <property type="molecule type" value="Genomic_DNA"/>
</dbReference>
<reference evidence="3" key="1">
    <citation type="submission" date="2015-05" db="EMBL/GenBank/DDBJ databases">
        <title>Permanent draft genome of Rhodopirellula islandicus K833.</title>
        <authorList>
            <person name="Kizina J."/>
            <person name="Richter M."/>
            <person name="Glockner F.O."/>
            <person name="Harder J."/>
        </authorList>
    </citation>
    <scope>NUCLEOTIDE SEQUENCE [LARGE SCALE GENOMIC DNA]</scope>
    <source>
        <strain evidence="3">K833</strain>
    </source>
</reference>
<sequence>MSEAIDQEDKAEAERSRLSQRHALKRRIAEADVASARAKELRGIIATLDADDERATEEHQAATAPIQAELTSLDEKHIEQLLAGKQLSGADADRRGVLLRQLQEVNGSLEDVIASNKRSRKKVRMQVFESEEQSTSRPADRENLVRLASSKLQLQSFAAKQDLQWAHARLKSAKASVEKNQGFLSTAERTNDYGNKQVYRDRIARWEFEMSEAKNAVAQCEQLVDELRAKMIAE</sequence>
<keyword evidence="1" id="KW-0175">Coiled coil</keyword>
<evidence type="ECO:0000313" key="4">
    <source>
        <dbReference type="Proteomes" id="UP000036367"/>
    </source>
</evidence>
<protein>
    <submittedName>
        <fullName evidence="3">Uncharacterized protein</fullName>
    </submittedName>
</protein>
<dbReference type="PATRIC" id="fig|595434.4.peg.4685"/>
<gene>
    <name evidence="3" type="ORF">RISK_004937</name>
</gene>
<evidence type="ECO:0000256" key="2">
    <source>
        <dbReference type="SAM" id="MobiDB-lite"/>
    </source>
</evidence>
<feature type="compositionally biased region" description="Basic and acidic residues" evidence="2">
    <location>
        <begin position="7"/>
        <end position="17"/>
    </location>
</feature>
<comment type="caution">
    <text evidence="3">The sequence shown here is derived from an EMBL/GenBank/DDBJ whole genome shotgun (WGS) entry which is preliminary data.</text>
</comment>
<keyword evidence="4" id="KW-1185">Reference proteome</keyword>
<evidence type="ECO:0000313" key="3">
    <source>
        <dbReference type="EMBL" id="KLU02967.1"/>
    </source>
</evidence>
<feature type="region of interest" description="Disordered" evidence="2">
    <location>
        <begin position="1"/>
        <end position="24"/>
    </location>
</feature>
<dbReference type="RefSeq" id="WP_047816084.1">
    <property type="nucleotide sequence ID" value="NZ_LECT01000042.1"/>
</dbReference>
<organism evidence="3 4">
    <name type="scientific">Rhodopirellula islandica</name>
    <dbReference type="NCBI Taxonomy" id="595434"/>
    <lineage>
        <taxon>Bacteria</taxon>
        <taxon>Pseudomonadati</taxon>
        <taxon>Planctomycetota</taxon>
        <taxon>Planctomycetia</taxon>
        <taxon>Pirellulales</taxon>
        <taxon>Pirellulaceae</taxon>
        <taxon>Rhodopirellula</taxon>
    </lineage>
</organism>
<dbReference type="STRING" id="595434.RISK_004937"/>
<accession>A0A0J1B8B9</accession>
<proteinExistence type="predicted"/>
<evidence type="ECO:0000256" key="1">
    <source>
        <dbReference type="SAM" id="Coils"/>
    </source>
</evidence>
<feature type="coiled-coil region" evidence="1">
    <location>
        <begin position="203"/>
        <end position="230"/>
    </location>
</feature>
<dbReference type="Proteomes" id="UP000036367">
    <property type="component" value="Unassembled WGS sequence"/>
</dbReference>
<dbReference type="AlphaFoldDB" id="A0A0J1B8B9"/>